<dbReference type="InterPro" id="IPR028081">
    <property type="entry name" value="Leu-bd"/>
</dbReference>
<accession>X1RAA6</accession>
<dbReference type="Gene3D" id="3.40.50.2300">
    <property type="match status" value="2"/>
</dbReference>
<feature type="non-terminal residue" evidence="3">
    <location>
        <position position="246"/>
    </location>
</feature>
<keyword evidence="1" id="KW-0732">Signal</keyword>
<proteinExistence type="predicted"/>
<dbReference type="AlphaFoldDB" id="X1RAA6"/>
<protein>
    <recommendedName>
        <fullName evidence="2">Leucine-binding protein domain-containing protein</fullName>
    </recommendedName>
</protein>
<reference evidence="3" key="1">
    <citation type="journal article" date="2014" name="Front. Microbiol.">
        <title>High frequency of phylogenetically diverse reductive dehalogenase-homologous genes in deep subseafloor sedimentary metagenomes.</title>
        <authorList>
            <person name="Kawai M."/>
            <person name="Futagami T."/>
            <person name="Toyoda A."/>
            <person name="Takaki Y."/>
            <person name="Nishi S."/>
            <person name="Hori S."/>
            <person name="Arai W."/>
            <person name="Tsubouchi T."/>
            <person name="Morono Y."/>
            <person name="Uchiyama I."/>
            <person name="Ito T."/>
            <person name="Fujiyama A."/>
            <person name="Inagaki F."/>
            <person name="Takami H."/>
        </authorList>
    </citation>
    <scope>NUCLEOTIDE SEQUENCE</scope>
    <source>
        <strain evidence="3">Expedition CK06-06</strain>
    </source>
</reference>
<evidence type="ECO:0000313" key="3">
    <source>
        <dbReference type="EMBL" id="GAI52514.1"/>
    </source>
</evidence>
<evidence type="ECO:0000259" key="2">
    <source>
        <dbReference type="Pfam" id="PF13458"/>
    </source>
</evidence>
<evidence type="ECO:0000256" key="1">
    <source>
        <dbReference type="ARBA" id="ARBA00022729"/>
    </source>
</evidence>
<name>X1RAA6_9ZZZZ</name>
<dbReference type="Pfam" id="PF13458">
    <property type="entry name" value="Peripla_BP_6"/>
    <property type="match status" value="1"/>
</dbReference>
<feature type="domain" description="Leucine-binding protein" evidence="2">
    <location>
        <begin position="22"/>
        <end position="245"/>
    </location>
</feature>
<gene>
    <name evidence="3" type="ORF">S06H3_52860</name>
</gene>
<dbReference type="EMBL" id="BARV01033654">
    <property type="protein sequence ID" value="GAI52514.1"/>
    <property type="molecule type" value="Genomic_DNA"/>
</dbReference>
<dbReference type="SUPFAM" id="SSF53822">
    <property type="entry name" value="Periplasmic binding protein-like I"/>
    <property type="match status" value="1"/>
</dbReference>
<comment type="caution">
    <text evidence="3">The sequence shown here is derived from an EMBL/GenBank/DDBJ whole genome shotgun (WGS) entry which is preliminary data.</text>
</comment>
<sequence>MALVGAVIFSGCPKPTEEIPTEIRIGDAVSYTGMYATFGINKFGMEAAVEDINKEGGIYVEEYGKKLPVRWITLDCESDVLKMAPLTEDLILREKIHFIGCGLEVPTMRQGTADMADKYKIPGVYGIGPFESWVEMKKSAGAEWKYTFGVGFAIGTPPEPGDWRYGNDGYLMFPTMLGVLGAYAEETNKKVAAFALDDADGRAWYMAFTGAAAEAGYECYRAEDQFGIFPVDATDFTPLIEEWKDA</sequence>
<organism evidence="3">
    <name type="scientific">marine sediment metagenome</name>
    <dbReference type="NCBI Taxonomy" id="412755"/>
    <lineage>
        <taxon>unclassified sequences</taxon>
        <taxon>metagenomes</taxon>
        <taxon>ecological metagenomes</taxon>
    </lineage>
</organism>
<dbReference type="InterPro" id="IPR028082">
    <property type="entry name" value="Peripla_BP_I"/>
</dbReference>